<dbReference type="EMBL" id="CM003613">
    <property type="protein sequence ID" value="KYP57193.1"/>
    <property type="molecule type" value="Genomic_DNA"/>
</dbReference>
<evidence type="ECO:0000313" key="1">
    <source>
        <dbReference type="EMBL" id="KYP57193.1"/>
    </source>
</evidence>
<sequence length="95" mass="10724">MRMRMIVADSIKTTLPKTENVKEFMGFVGERSQTTNKFFAETLMSTLTIMKFDGSRTMHEHVIEMINIAARLKSFGMAVNENFLGNVLLSCGIDV</sequence>
<proteinExistence type="predicted"/>
<accession>A0A151SQX5</accession>
<protein>
    <recommendedName>
        <fullName evidence="3">Retrovirus-related Pol polyprotein from transposon TNT 1-94</fullName>
    </recommendedName>
</protein>
<name>A0A151SQX5_CAJCA</name>
<evidence type="ECO:0000313" key="2">
    <source>
        <dbReference type="Proteomes" id="UP000075243"/>
    </source>
</evidence>
<dbReference type="Gramene" id="C.cajan_03373.t">
    <property type="protein sequence ID" value="C.cajan_03373.t.cds1"/>
    <property type="gene ID" value="C.cajan_03373"/>
</dbReference>
<evidence type="ECO:0008006" key="3">
    <source>
        <dbReference type="Google" id="ProtNLM"/>
    </source>
</evidence>
<reference evidence="1 2" key="1">
    <citation type="journal article" date="2012" name="Nat. Biotechnol.">
        <title>Draft genome sequence of pigeonpea (Cajanus cajan), an orphan legume crop of resource-poor farmers.</title>
        <authorList>
            <person name="Varshney R.K."/>
            <person name="Chen W."/>
            <person name="Li Y."/>
            <person name="Bharti A.K."/>
            <person name="Saxena R.K."/>
            <person name="Schlueter J.A."/>
            <person name="Donoghue M.T."/>
            <person name="Azam S."/>
            <person name="Fan G."/>
            <person name="Whaley A.M."/>
            <person name="Farmer A.D."/>
            <person name="Sheridan J."/>
            <person name="Iwata A."/>
            <person name="Tuteja R."/>
            <person name="Penmetsa R.V."/>
            <person name="Wu W."/>
            <person name="Upadhyaya H.D."/>
            <person name="Yang S.P."/>
            <person name="Shah T."/>
            <person name="Saxena K.B."/>
            <person name="Michael T."/>
            <person name="McCombie W.R."/>
            <person name="Yang B."/>
            <person name="Zhang G."/>
            <person name="Yang H."/>
            <person name="Wang J."/>
            <person name="Spillane C."/>
            <person name="Cook D.R."/>
            <person name="May G.D."/>
            <person name="Xu X."/>
            <person name="Jackson S.A."/>
        </authorList>
    </citation>
    <scope>NUCLEOTIDE SEQUENCE [LARGE SCALE GENOMIC DNA]</scope>
    <source>
        <strain evidence="2">cv. Asha</strain>
    </source>
</reference>
<dbReference type="AlphaFoldDB" id="A0A151SQX5"/>
<organism evidence="1 2">
    <name type="scientific">Cajanus cajan</name>
    <name type="common">Pigeon pea</name>
    <name type="synonym">Cajanus indicus</name>
    <dbReference type="NCBI Taxonomy" id="3821"/>
    <lineage>
        <taxon>Eukaryota</taxon>
        <taxon>Viridiplantae</taxon>
        <taxon>Streptophyta</taxon>
        <taxon>Embryophyta</taxon>
        <taxon>Tracheophyta</taxon>
        <taxon>Spermatophyta</taxon>
        <taxon>Magnoliopsida</taxon>
        <taxon>eudicotyledons</taxon>
        <taxon>Gunneridae</taxon>
        <taxon>Pentapetalae</taxon>
        <taxon>rosids</taxon>
        <taxon>fabids</taxon>
        <taxon>Fabales</taxon>
        <taxon>Fabaceae</taxon>
        <taxon>Papilionoideae</taxon>
        <taxon>50 kb inversion clade</taxon>
        <taxon>NPAAA clade</taxon>
        <taxon>indigoferoid/millettioid clade</taxon>
        <taxon>Phaseoleae</taxon>
        <taxon>Cajanus</taxon>
    </lineage>
</organism>
<gene>
    <name evidence="1" type="ORF">KK1_003451</name>
</gene>
<keyword evidence="2" id="KW-1185">Reference proteome</keyword>
<dbReference type="Proteomes" id="UP000075243">
    <property type="component" value="Chromosome 11"/>
</dbReference>